<comment type="caution">
    <text evidence="1">The sequence shown here is derived from an EMBL/GenBank/DDBJ whole genome shotgun (WGS) entry which is preliminary data.</text>
</comment>
<dbReference type="Proteomes" id="UP001196413">
    <property type="component" value="Unassembled WGS sequence"/>
</dbReference>
<accession>A0AAD5RES4</accession>
<evidence type="ECO:0000313" key="1">
    <source>
        <dbReference type="EMBL" id="KAJ1374775.1"/>
    </source>
</evidence>
<reference evidence="1" key="1">
    <citation type="submission" date="2021-06" db="EMBL/GenBank/DDBJ databases">
        <title>Parelaphostrongylus tenuis whole genome reference sequence.</title>
        <authorList>
            <person name="Garwood T.J."/>
            <person name="Larsen P.A."/>
            <person name="Fountain-Jones N.M."/>
            <person name="Garbe J.R."/>
            <person name="Macchietto M.G."/>
            <person name="Kania S.A."/>
            <person name="Gerhold R.W."/>
            <person name="Richards J.E."/>
            <person name="Wolf T.M."/>
        </authorList>
    </citation>
    <scope>NUCLEOTIDE SEQUENCE</scope>
    <source>
        <strain evidence="1">MNPRO001-30</strain>
        <tissue evidence="1">Meninges</tissue>
    </source>
</reference>
<protein>
    <submittedName>
        <fullName evidence="1">Uncharacterized protein</fullName>
    </submittedName>
</protein>
<sequence length="68" mass="7779">MDIIPRYPNGQFVFCVTYSPTVPKERSVMKLMTAWKTMHLSQILGHVKLSLSPKTLPLDDDKQVFKAT</sequence>
<name>A0AAD5RES4_PARTN</name>
<evidence type="ECO:0000313" key="2">
    <source>
        <dbReference type="Proteomes" id="UP001196413"/>
    </source>
</evidence>
<dbReference type="EMBL" id="JAHQIW010007486">
    <property type="protein sequence ID" value="KAJ1374775.1"/>
    <property type="molecule type" value="Genomic_DNA"/>
</dbReference>
<gene>
    <name evidence="1" type="ORF">KIN20_037540</name>
</gene>
<dbReference type="AlphaFoldDB" id="A0AAD5RES4"/>
<keyword evidence="2" id="KW-1185">Reference proteome</keyword>
<organism evidence="1 2">
    <name type="scientific">Parelaphostrongylus tenuis</name>
    <name type="common">Meningeal worm</name>
    <dbReference type="NCBI Taxonomy" id="148309"/>
    <lineage>
        <taxon>Eukaryota</taxon>
        <taxon>Metazoa</taxon>
        <taxon>Ecdysozoa</taxon>
        <taxon>Nematoda</taxon>
        <taxon>Chromadorea</taxon>
        <taxon>Rhabditida</taxon>
        <taxon>Rhabditina</taxon>
        <taxon>Rhabditomorpha</taxon>
        <taxon>Strongyloidea</taxon>
        <taxon>Metastrongylidae</taxon>
        <taxon>Parelaphostrongylus</taxon>
    </lineage>
</organism>
<proteinExistence type="predicted"/>